<name>A0A8W8M926_MAGGI</name>
<dbReference type="GO" id="GO:0008270">
    <property type="term" value="F:zinc ion binding"/>
    <property type="evidence" value="ECO:0007669"/>
    <property type="project" value="UniProtKB-UniRule"/>
</dbReference>
<keyword evidence="5 6" id="KW-0862">Zinc</keyword>
<comment type="subcellular location">
    <subcellularLocation>
        <location evidence="1">Secreted</location>
    </subcellularLocation>
</comment>
<evidence type="ECO:0000313" key="9">
    <source>
        <dbReference type="Proteomes" id="UP000005408"/>
    </source>
</evidence>
<dbReference type="Gene3D" id="3.10.200.10">
    <property type="entry name" value="Alpha carbonic anhydrase"/>
    <property type="match status" value="1"/>
</dbReference>
<evidence type="ECO:0000256" key="5">
    <source>
        <dbReference type="ARBA" id="ARBA00022833"/>
    </source>
</evidence>
<dbReference type="EC" id="4.2.1.1" evidence="6"/>
<evidence type="ECO:0000256" key="6">
    <source>
        <dbReference type="RuleBase" id="RU367011"/>
    </source>
</evidence>
<dbReference type="GO" id="GO:0004089">
    <property type="term" value="F:carbonate dehydratase activity"/>
    <property type="evidence" value="ECO:0007669"/>
    <property type="project" value="UniProtKB-UniRule"/>
</dbReference>
<dbReference type="EnsemblMetazoa" id="G31960.1">
    <property type="protein sequence ID" value="G31960.1:cds"/>
    <property type="gene ID" value="G31960"/>
</dbReference>
<proteinExistence type="inferred from homology"/>
<dbReference type="PROSITE" id="PS00162">
    <property type="entry name" value="ALPHA_CA_1"/>
    <property type="match status" value="1"/>
</dbReference>
<evidence type="ECO:0000313" key="8">
    <source>
        <dbReference type="EnsemblMetazoa" id="G31960.1:cds"/>
    </source>
</evidence>
<dbReference type="Pfam" id="PF00194">
    <property type="entry name" value="Carb_anhydrase"/>
    <property type="match status" value="1"/>
</dbReference>
<organism evidence="8 9">
    <name type="scientific">Magallana gigas</name>
    <name type="common">Pacific oyster</name>
    <name type="synonym">Crassostrea gigas</name>
    <dbReference type="NCBI Taxonomy" id="29159"/>
    <lineage>
        <taxon>Eukaryota</taxon>
        <taxon>Metazoa</taxon>
        <taxon>Spiralia</taxon>
        <taxon>Lophotrochozoa</taxon>
        <taxon>Mollusca</taxon>
        <taxon>Bivalvia</taxon>
        <taxon>Autobranchia</taxon>
        <taxon>Pteriomorphia</taxon>
        <taxon>Ostreida</taxon>
        <taxon>Ostreoidea</taxon>
        <taxon>Ostreidae</taxon>
        <taxon>Magallana</taxon>
    </lineage>
</organism>
<accession>A0A8W8M926</accession>
<dbReference type="InterPro" id="IPR018338">
    <property type="entry name" value="Carbonic_anhydrase_a-class_CS"/>
</dbReference>
<evidence type="ECO:0000256" key="1">
    <source>
        <dbReference type="ARBA" id="ARBA00004613"/>
    </source>
</evidence>
<comment type="function">
    <text evidence="6">Reversible hydration of carbon dioxide.</text>
</comment>
<dbReference type="InterPro" id="IPR036398">
    <property type="entry name" value="CA_dom_sf"/>
</dbReference>
<dbReference type="SMART" id="SM01057">
    <property type="entry name" value="Carb_anhydrase"/>
    <property type="match status" value="1"/>
</dbReference>
<dbReference type="PROSITE" id="PS51144">
    <property type="entry name" value="ALPHA_CA_2"/>
    <property type="match status" value="1"/>
</dbReference>
<comment type="cofactor">
    <cofactor evidence="6">
        <name>Zn(2+)</name>
        <dbReference type="ChEBI" id="CHEBI:29105"/>
    </cofactor>
</comment>
<evidence type="ECO:0000256" key="4">
    <source>
        <dbReference type="ARBA" id="ARBA00022723"/>
    </source>
</evidence>
<feature type="domain" description="Alpha-carbonic anhydrase" evidence="7">
    <location>
        <begin position="53"/>
        <end position="311"/>
    </location>
</feature>
<keyword evidence="9" id="KW-1185">Reference proteome</keyword>
<keyword evidence="3" id="KW-0964">Secreted</keyword>
<dbReference type="GO" id="GO:0006730">
    <property type="term" value="P:one-carbon metabolic process"/>
    <property type="evidence" value="ECO:0007669"/>
    <property type="project" value="TreeGrafter"/>
</dbReference>
<dbReference type="SUPFAM" id="SSF51069">
    <property type="entry name" value="Carbonic anhydrase"/>
    <property type="match status" value="1"/>
</dbReference>
<dbReference type="InterPro" id="IPR001148">
    <property type="entry name" value="CA_dom"/>
</dbReference>
<keyword evidence="4 6" id="KW-0479">Metal-binding</keyword>
<dbReference type="CDD" id="cd00326">
    <property type="entry name" value="alpha_CA"/>
    <property type="match status" value="1"/>
</dbReference>
<keyword evidence="6" id="KW-0456">Lyase</keyword>
<comment type="catalytic activity">
    <reaction evidence="6">
        <text>hydrogencarbonate + H(+) = CO2 + H2O</text>
        <dbReference type="Rhea" id="RHEA:10748"/>
        <dbReference type="ChEBI" id="CHEBI:15377"/>
        <dbReference type="ChEBI" id="CHEBI:15378"/>
        <dbReference type="ChEBI" id="CHEBI:16526"/>
        <dbReference type="ChEBI" id="CHEBI:17544"/>
        <dbReference type="EC" id="4.2.1.1"/>
    </reaction>
</comment>
<evidence type="ECO:0000256" key="3">
    <source>
        <dbReference type="ARBA" id="ARBA00022525"/>
    </source>
</evidence>
<dbReference type="Proteomes" id="UP000005408">
    <property type="component" value="Unassembled WGS sequence"/>
</dbReference>
<evidence type="ECO:0000259" key="7">
    <source>
        <dbReference type="PROSITE" id="PS51144"/>
    </source>
</evidence>
<dbReference type="GO" id="GO:0005576">
    <property type="term" value="C:extracellular region"/>
    <property type="evidence" value="ECO:0007669"/>
    <property type="project" value="UniProtKB-SubCell"/>
</dbReference>
<evidence type="ECO:0000256" key="2">
    <source>
        <dbReference type="ARBA" id="ARBA00010718"/>
    </source>
</evidence>
<dbReference type="AlphaFoldDB" id="A0A8W8M926"/>
<dbReference type="InterPro" id="IPR023561">
    <property type="entry name" value="Carbonic_anhydrase_a-class"/>
</dbReference>
<dbReference type="PANTHER" id="PTHR18952">
    <property type="entry name" value="CARBONIC ANHYDRASE"/>
    <property type="match status" value="1"/>
</dbReference>
<dbReference type="PANTHER" id="PTHR18952:SF208">
    <property type="entry name" value="CARBONIC ANHYDRASE XA-RELATED"/>
    <property type="match status" value="1"/>
</dbReference>
<protein>
    <recommendedName>
        <fullName evidence="6">Carbonic anhydrase</fullName>
        <ecNumber evidence="6">4.2.1.1</ecNumber>
    </recommendedName>
</protein>
<comment type="similarity">
    <text evidence="2 6">Belongs to the alpha-carbonic anhydrase family.</text>
</comment>
<reference evidence="8" key="1">
    <citation type="submission" date="2022-08" db="UniProtKB">
        <authorList>
            <consortium name="EnsemblMetazoa"/>
        </authorList>
    </citation>
    <scope>IDENTIFICATION</scope>
    <source>
        <strain evidence="8">05x7-T-G4-1.051#20</strain>
    </source>
</reference>
<sequence>MTEAQLLTSIKPSYQNVLNLIGPGCSINDLVPVKASTLIREEDPGMAEIESNSQFNYNPNSMRGPIMWNYLWKECRARGQSPININTQSVLRKMGYTIHYNLENIRTSGTFVNNGHSCAFYPDKKLRVLYGVPHHEKDIYVFDQIHFHFGNDLEHGSEHSMDGKFFPIELHMVHYNAKYGDAKNASKYMDGTVALSILFEIGHNGPGEVDTFIQNYVPKVRNPSHEGVQALIDLSGVLPYNREFYTYYGTKTTPPCEFNTRWIILKQHRTITRKSHRLLFLLLNKHGERISRYGNFRPVQDNSCRLIEANF</sequence>